<dbReference type="GO" id="GO:0046685">
    <property type="term" value="P:response to arsenic-containing substance"/>
    <property type="evidence" value="ECO:0007669"/>
    <property type="project" value="UniProtKB-KW"/>
</dbReference>
<dbReference type="SMART" id="SM00226">
    <property type="entry name" value="LMWPc"/>
    <property type="match status" value="1"/>
</dbReference>
<dbReference type="InterPro" id="IPR023485">
    <property type="entry name" value="Ptyr_pPase"/>
</dbReference>
<dbReference type="Proteomes" id="UP000198977">
    <property type="component" value="Unassembled WGS sequence"/>
</dbReference>
<feature type="domain" description="HTH arsR-type" evidence="2">
    <location>
        <begin position="1"/>
        <end position="94"/>
    </location>
</feature>
<dbReference type="InterPro" id="IPR011991">
    <property type="entry name" value="ArsR-like_HTH"/>
</dbReference>
<dbReference type="SUPFAM" id="SSF46785">
    <property type="entry name" value="Winged helix' DNA-binding domain"/>
    <property type="match status" value="1"/>
</dbReference>
<dbReference type="InterPro" id="IPR036390">
    <property type="entry name" value="WH_DNA-bd_sf"/>
</dbReference>
<protein>
    <submittedName>
        <fullName evidence="3">Transcriptional regulator, ArsR family</fullName>
    </submittedName>
</protein>
<dbReference type="SMART" id="SM00418">
    <property type="entry name" value="HTH_ARSR"/>
    <property type="match status" value="1"/>
</dbReference>
<dbReference type="PANTHER" id="PTHR43428">
    <property type="entry name" value="ARSENATE REDUCTASE"/>
    <property type="match status" value="1"/>
</dbReference>
<keyword evidence="1" id="KW-0059">Arsenical resistance</keyword>
<evidence type="ECO:0000313" key="4">
    <source>
        <dbReference type="Proteomes" id="UP000198977"/>
    </source>
</evidence>
<dbReference type="RefSeq" id="WP_093924743.1">
    <property type="nucleotide sequence ID" value="NZ_FOMW01000011.1"/>
</dbReference>
<dbReference type="Gene3D" id="1.10.10.10">
    <property type="entry name" value="Winged helix-like DNA-binding domain superfamily/Winged helix DNA-binding domain"/>
    <property type="match status" value="1"/>
</dbReference>
<dbReference type="Gene3D" id="3.40.50.2300">
    <property type="match status" value="1"/>
</dbReference>
<dbReference type="InterPro" id="IPR036196">
    <property type="entry name" value="Ptyr_pPase_sf"/>
</dbReference>
<dbReference type="CDD" id="cd16345">
    <property type="entry name" value="LMWP_ArsC"/>
    <property type="match status" value="1"/>
</dbReference>
<dbReference type="PANTHER" id="PTHR43428:SF1">
    <property type="entry name" value="ARSENATE REDUCTASE"/>
    <property type="match status" value="1"/>
</dbReference>
<evidence type="ECO:0000256" key="1">
    <source>
        <dbReference type="ARBA" id="ARBA00022849"/>
    </source>
</evidence>
<dbReference type="SUPFAM" id="SSF52788">
    <property type="entry name" value="Phosphotyrosine protein phosphatases I"/>
    <property type="match status" value="1"/>
</dbReference>
<sequence length="281" mass="30930">MEQNIIDHLTALSHPQRLAIFRLLMRRCPDALPAGEIAEALDLKASTASVYLSTLTRADLITQRRDATRLLYCINLETARGIVEGLFVDCCRGRADLCPPALADIVTTVAPAQGTKFNVLFICTGNSARSIFAEAILREMAGDLFNAYSAGTVENSDLNPHAVRLLTARQHDVTPLRAKNVAEFRTGTAPQMDFVFTVCDRAANEECPVWQGKPISGHWGVADPAKATGSQAEMMQAFQRAHDVLYQRISAFISLPIDQLDRRSLQTHIDEIGRQPALTQE</sequence>
<dbReference type="Pfam" id="PF01451">
    <property type="entry name" value="LMWPc"/>
    <property type="match status" value="1"/>
</dbReference>
<organism evidence="3 4">
    <name type="scientific">Sulfitobacter brevis</name>
    <dbReference type="NCBI Taxonomy" id="74348"/>
    <lineage>
        <taxon>Bacteria</taxon>
        <taxon>Pseudomonadati</taxon>
        <taxon>Pseudomonadota</taxon>
        <taxon>Alphaproteobacteria</taxon>
        <taxon>Rhodobacterales</taxon>
        <taxon>Roseobacteraceae</taxon>
        <taxon>Sulfitobacter</taxon>
    </lineage>
</organism>
<dbReference type="OrthoDB" id="9793058at2"/>
<name>A0A1I2E2S0_9RHOB</name>
<keyword evidence="4" id="KW-1185">Reference proteome</keyword>
<proteinExistence type="predicted"/>
<dbReference type="Pfam" id="PF12840">
    <property type="entry name" value="HTH_20"/>
    <property type="match status" value="1"/>
</dbReference>
<dbReference type="PROSITE" id="PS50987">
    <property type="entry name" value="HTH_ARSR_2"/>
    <property type="match status" value="1"/>
</dbReference>
<dbReference type="EMBL" id="FOMW01000011">
    <property type="protein sequence ID" value="SFE86987.1"/>
    <property type="molecule type" value="Genomic_DNA"/>
</dbReference>
<gene>
    <name evidence="3" type="ORF">SAMN04488523_11195</name>
</gene>
<dbReference type="InterPro" id="IPR036388">
    <property type="entry name" value="WH-like_DNA-bd_sf"/>
</dbReference>
<dbReference type="CDD" id="cd00090">
    <property type="entry name" value="HTH_ARSR"/>
    <property type="match status" value="1"/>
</dbReference>
<accession>A0A1I2E2S0</accession>
<dbReference type="AlphaFoldDB" id="A0A1I2E2S0"/>
<dbReference type="GO" id="GO:0003700">
    <property type="term" value="F:DNA-binding transcription factor activity"/>
    <property type="evidence" value="ECO:0007669"/>
    <property type="project" value="InterPro"/>
</dbReference>
<dbReference type="STRING" id="74348.SAMN04488523_11195"/>
<reference evidence="3 4" key="1">
    <citation type="submission" date="2016-10" db="EMBL/GenBank/DDBJ databases">
        <authorList>
            <person name="de Groot N.N."/>
        </authorList>
    </citation>
    <scope>NUCLEOTIDE SEQUENCE [LARGE SCALE GENOMIC DNA]</scope>
    <source>
        <strain evidence="3 4">DSM 11443</strain>
    </source>
</reference>
<dbReference type="InterPro" id="IPR001845">
    <property type="entry name" value="HTH_ArsR_DNA-bd_dom"/>
</dbReference>
<evidence type="ECO:0000259" key="2">
    <source>
        <dbReference type="PROSITE" id="PS50987"/>
    </source>
</evidence>
<evidence type="ECO:0000313" key="3">
    <source>
        <dbReference type="EMBL" id="SFE86987.1"/>
    </source>
</evidence>